<accession>A0A8H3TWD4</accession>
<evidence type="ECO:0000256" key="2">
    <source>
        <dbReference type="SAM" id="Phobius"/>
    </source>
</evidence>
<sequence>MAYQPFPAPLPSPPAEGHSLPFLPSKRIELIRRTGAFATPPPRRGSWVFSADSDGDSECSDDSSSRRLSSEERVMSIPTIVLTPPQSPVSQFLLSEEDIQSSLNANQRRERLFGFGTRLTGLGEKMGMRNFGSTFANTVHTIPESPSPVARARSVSPPPVSVPATRRFQQQIRYSSPPHNGSPTTDARRASADSFRPVGRHARNGDSISEIICPSPIKINIIPPQPAADFTSDVVSVQSPSATVTKLGQSRPARDGHAQSRAISGDMSGIVSARQVHASYMPCLPAGAPLAGGRNPGSTNGSRSKTRPTPLPQSQSVTFPDISIAITESDDKAKSTHFRAFPEPATSWTRFQGSRTRFKPYLFLLIPLAFVFLHLYYLTVDRQFMQAGHAMVFGKPIRTNDIWISRDAILLNEDFESLFDETGAQINVDQVIASPADWHDVDHDTLLLGETLQNSQFDLNSHQKHRGGHGRWLRRHT</sequence>
<feature type="region of interest" description="Disordered" evidence="1">
    <location>
        <begin position="1"/>
        <end position="21"/>
    </location>
</feature>
<organism evidence="3 4">
    <name type="scientific">Naganishia liquefaciens</name>
    <dbReference type="NCBI Taxonomy" id="104408"/>
    <lineage>
        <taxon>Eukaryota</taxon>
        <taxon>Fungi</taxon>
        <taxon>Dikarya</taxon>
        <taxon>Basidiomycota</taxon>
        <taxon>Agaricomycotina</taxon>
        <taxon>Tremellomycetes</taxon>
        <taxon>Filobasidiales</taxon>
        <taxon>Filobasidiaceae</taxon>
        <taxon>Naganishia</taxon>
    </lineage>
</organism>
<gene>
    <name evidence="3" type="ORF">NliqN6_4847</name>
</gene>
<feature type="region of interest" description="Disordered" evidence="1">
    <location>
        <begin position="172"/>
        <end position="203"/>
    </location>
</feature>
<evidence type="ECO:0000313" key="4">
    <source>
        <dbReference type="Proteomes" id="UP000620104"/>
    </source>
</evidence>
<dbReference type="EMBL" id="BLZA01000030">
    <property type="protein sequence ID" value="GHJ88445.1"/>
    <property type="molecule type" value="Genomic_DNA"/>
</dbReference>
<keyword evidence="2" id="KW-0472">Membrane</keyword>
<dbReference type="AlphaFoldDB" id="A0A8H3TWD4"/>
<reference evidence="3" key="1">
    <citation type="submission" date="2020-07" db="EMBL/GenBank/DDBJ databases">
        <title>Draft Genome Sequence of a Deep-Sea Yeast, Naganishia (Cryptococcus) liquefaciens strain N6.</title>
        <authorList>
            <person name="Han Y.W."/>
            <person name="Kajitani R."/>
            <person name="Morimoto H."/>
            <person name="Parhat M."/>
            <person name="Tsubouchi H."/>
            <person name="Bakenova O."/>
            <person name="Ogata M."/>
            <person name="Argunhan B."/>
            <person name="Aoki R."/>
            <person name="Kajiwara S."/>
            <person name="Itoh T."/>
            <person name="Iwasaki H."/>
        </authorList>
    </citation>
    <scope>NUCLEOTIDE SEQUENCE</scope>
    <source>
        <strain evidence="3">N6</strain>
    </source>
</reference>
<feature type="region of interest" description="Disordered" evidence="1">
    <location>
        <begin position="35"/>
        <end position="71"/>
    </location>
</feature>
<feature type="compositionally biased region" description="Polar residues" evidence="1">
    <location>
        <begin position="172"/>
        <end position="185"/>
    </location>
</feature>
<proteinExistence type="predicted"/>
<name>A0A8H3TWD4_9TREE</name>
<evidence type="ECO:0000256" key="1">
    <source>
        <dbReference type="SAM" id="MobiDB-lite"/>
    </source>
</evidence>
<feature type="transmembrane region" description="Helical" evidence="2">
    <location>
        <begin position="360"/>
        <end position="378"/>
    </location>
</feature>
<feature type="compositionally biased region" description="Pro residues" evidence="1">
    <location>
        <begin position="1"/>
        <end position="14"/>
    </location>
</feature>
<comment type="caution">
    <text evidence="3">The sequence shown here is derived from an EMBL/GenBank/DDBJ whole genome shotgun (WGS) entry which is preliminary data.</text>
</comment>
<protein>
    <submittedName>
        <fullName evidence="3">Uncharacterized protein</fullName>
    </submittedName>
</protein>
<keyword evidence="4" id="KW-1185">Reference proteome</keyword>
<dbReference type="OrthoDB" id="2591175at2759"/>
<evidence type="ECO:0000313" key="3">
    <source>
        <dbReference type="EMBL" id="GHJ88445.1"/>
    </source>
</evidence>
<keyword evidence="2" id="KW-1133">Transmembrane helix</keyword>
<keyword evidence="2" id="KW-0812">Transmembrane</keyword>
<dbReference type="Proteomes" id="UP000620104">
    <property type="component" value="Unassembled WGS sequence"/>
</dbReference>
<feature type="region of interest" description="Disordered" evidence="1">
    <location>
        <begin position="287"/>
        <end position="315"/>
    </location>
</feature>